<reference evidence="2 3" key="1">
    <citation type="journal article" date="2023" name="Nucleic Acids Res.">
        <title>The hologenome of Daphnia magna reveals possible DNA methylation and microbiome-mediated evolution of the host genome.</title>
        <authorList>
            <person name="Chaturvedi A."/>
            <person name="Li X."/>
            <person name="Dhandapani V."/>
            <person name="Marshall H."/>
            <person name="Kissane S."/>
            <person name="Cuenca-Cambronero M."/>
            <person name="Asole G."/>
            <person name="Calvet F."/>
            <person name="Ruiz-Romero M."/>
            <person name="Marangio P."/>
            <person name="Guigo R."/>
            <person name="Rago D."/>
            <person name="Mirbahai L."/>
            <person name="Eastwood N."/>
            <person name="Colbourne J.K."/>
            <person name="Zhou J."/>
            <person name="Mallon E."/>
            <person name="Orsini L."/>
        </authorList>
    </citation>
    <scope>NUCLEOTIDE SEQUENCE [LARGE SCALE GENOMIC DNA]</scope>
    <source>
        <strain evidence="2">LRV0_1</strain>
    </source>
</reference>
<keyword evidence="1" id="KW-0472">Membrane</keyword>
<evidence type="ECO:0000313" key="2">
    <source>
        <dbReference type="EMBL" id="KAK4027630.1"/>
    </source>
</evidence>
<feature type="transmembrane region" description="Helical" evidence="1">
    <location>
        <begin position="82"/>
        <end position="105"/>
    </location>
</feature>
<organism evidence="2 3">
    <name type="scientific">Daphnia magna</name>
    <dbReference type="NCBI Taxonomy" id="35525"/>
    <lineage>
        <taxon>Eukaryota</taxon>
        <taxon>Metazoa</taxon>
        <taxon>Ecdysozoa</taxon>
        <taxon>Arthropoda</taxon>
        <taxon>Crustacea</taxon>
        <taxon>Branchiopoda</taxon>
        <taxon>Diplostraca</taxon>
        <taxon>Cladocera</taxon>
        <taxon>Anomopoda</taxon>
        <taxon>Daphniidae</taxon>
        <taxon>Daphnia</taxon>
    </lineage>
</organism>
<keyword evidence="1" id="KW-1133">Transmembrane helix</keyword>
<name>A0ABR0AR77_9CRUS</name>
<dbReference type="EMBL" id="JAOYFB010000038">
    <property type="protein sequence ID" value="KAK4027630.1"/>
    <property type="molecule type" value="Genomic_DNA"/>
</dbReference>
<accession>A0ABR0AR77</accession>
<protein>
    <submittedName>
        <fullName evidence="2">Uncharacterized protein</fullName>
    </submittedName>
</protein>
<keyword evidence="1" id="KW-0812">Transmembrane</keyword>
<comment type="caution">
    <text evidence="2">The sequence shown here is derived from an EMBL/GenBank/DDBJ whole genome shotgun (WGS) entry which is preliminary data.</text>
</comment>
<sequence length="106" mass="12137">MLKELFRSKSCQCKNGRVDVGFCCYPHRRIKVACASTGRFLLHGSTISYLLFIYDGHLVVYGERWQDNVSIRMDLAEVDIKIAATICSYLFVLFDFFLCVSSPLLL</sequence>
<dbReference type="Proteomes" id="UP001234178">
    <property type="component" value="Unassembled WGS sequence"/>
</dbReference>
<gene>
    <name evidence="2" type="ORF">OUZ56_016677</name>
</gene>
<keyword evidence="3" id="KW-1185">Reference proteome</keyword>
<evidence type="ECO:0000256" key="1">
    <source>
        <dbReference type="SAM" id="Phobius"/>
    </source>
</evidence>
<evidence type="ECO:0000313" key="3">
    <source>
        <dbReference type="Proteomes" id="UP001234178"/>
    </source>
</evidence>
<proteinExistence type="predicted"/>